<sequence>MTVSFDWMSWSVLGLVVDYAIKIVALGYVPEGRRPSSSAAWLLAIFLLPFIGLPLFLLVGSPYINRRRDRIHQEAHAMIEDVQSEVPDVPPKAELTAPATATIRMIRRLTNLPAVAGFNRGLYTDYRATIARMAAAIDEAERYVHVQIYVTAWDETTDPFFRALQRAVARGVTVRLLFDHIGSRKYPGFKKLGSRLTDIGVEWHMMLPLKPFKGRFRRPDLRNHRKLVLIDGHVGFIGSLNMIDRGYLLRRHRRHERQWVDAMVEIAGPIVDSMEMVFAVDWYLESGETLFPTAHRHPQAVPAGERDALTTVQVVPSGPGYTTEPHLRVANALIQQARHRVVICSPYFIPDESMLESVTSACYRGVRVELLVSERADSFMVHHAQSSYYQALLEAGVRIYQFPEPYVLHTKLMLVDPGPVGETALSQRDSAAARPDPAEPCRPIGLIGSANMDMRSFSLNYEVSLLVAEGGLIDELTDLTRSYVAVSPELTMATWSERTIARRYLDNVMRLVSALM</sequence>
<dbReference type="InterPro" id="IPR027379">
    <property type="entry name" value="CLS_N"/>
</dbReference>
<dbReference type="PATRIC" id="fig|883169.3.peg.1323"/>
<dbReference type="eggNOG" id="COG1502">
    <property type="taxonomic scope" value="Bacteria"/>
</dbReference>
<evidence type="ECO:0000313" key="11">
    <source>
        <dbReference type="Proteomes" id="UP000011016"/>
    </source>
</evidence>
<dbReference type="EMBL" id="CAJZ01000157">
    <property type="protein sequence ID" value="CCI83842.1"/>
    <property type="molecule type" value="Genomic_DNA"/>
</dbReference>
<dbReference type="PROSITE" id="PS50035">
    <property type="entry name" value="PLD"/>
    <property type="match status" value="1"/>
</dbReference>
<dbReference type="SMART" id="SM00155">
    <property type="entry name" value="PLDc"/>
    <property type="match status" value="2"/>
</dbReference>
<dbReference type="Pfam" id="PF13091">
    <property type="entry name" value="PLDc_2"/>
    <property type="match status" value="2"/>
</dbReference>
<dbReference type="Proteomes" id="UP000006078">
    <property type="component" value="Unassembled WGS sequence"/>
</dbReference>
<evidence type="ECO:0000313" key="10">
    <source>
        <dbReference type="Proteomes" id="UP000006078"/>
    </source>
</evidence>
<gene>
    <name evidence="8" type="primary">cls</name>
    <name evidence="8" type="ORF">BN46_1116</name>
    <name evidence="9" type="ORF">HMPREF9719_01376</name>
</gene>
<comment type="caution">
    <text evidence="8">The sequence shown here is derived from an EMBL/GenBank/DDBJ whole genome shotgun (WGS) entry which is preliminary data.</text>
</comment>
<dbReference type="GO" id="GO:0005886">
    <property type="term" value="C:plasma membrane"/>
    <property type="evidence" value="ECO:0007669"/>
    <property type="project" value="UniProtKB-SubCell"/>
</dbReference>
<accession>I7L9I7</accession>
<evidence type="ECO:0000313" key="8">
    <source>
        <dbReference type="EMBL" id="CCI83842.1"/>
    </source>
</evidence>
<comment type="subcellular location">
    <subcellularLocation>
        <location evidence="1">Cell membrane</location>
        <topology evidence="1">Multi-pass membrane protein</topology>
    </subcellularLocation>
</comment>
<keyword evidence="10" id="KW-1185">Reference proteome</keyword>
<name>I7L9I7_9CORY</name>
<dbReference type="Gene3D" id="3.30.870.10">
    <property type="entry name" value="Endonuclease Chain A"/>
    <property type="match status" value="2"/>
</dbReference>
<dbReference type="EMBL" id="AHAE01000067">
    <property type="protein sequence ID" value="EJZ81645.1"/>
    <property type="molecule type" value="Genomic_DNA"/>
</dbReference>
<feature type="transmembrane region" description="Helical" evidence="6">
    <location>
        <begin position="7"/>
        <end position="29"/>
    </location>
</feature>
<feature type="domain" description="PLD phosphodiesterase" evidence="7">
    <location>
        <begin position="219"/>
        <end position="246"/>
    </location>
</feature>
<evidence type="ECO:0000313" key="9">
    <source>
        <dbReference type="EMBL" id="EJZ81645.1"/>
    </source>
</evidence>
<dbReference type="GO" id="GO:0030572">
    <property type="term" value="F:phosphatidyltransferase activity"/>
    <property type="evidence" value="ECO:0007669"/>
    <property type="project" value="UniProtKB-ARBA"/>
</dbReference>
<dbReference type="AlphaFoldDB" id="I7L9I7"/>
<dbReference type="InterPro" id="IPR001736">
    <property type="entry name" value="PLipase_D/transphosphatidylase"/>
</dbReference>
<dbReference type="GO" id="GO:0032049">
    <property type="term" value="P:cardiolipin biosynthetic process"/>
    <property type="evidence" value="ECO:0007669"/>
    <property type="project" value="UniProtKB-ARBA"/>
</dbReference>
<dbReference type="Pfam" id="PF13396">
    <property type="entry name" value="PLDc_N"/>
    <property type="match status" value="1"/>
</dbReference>
<keyword evidence="3 6" id="KW-0812">Transmembrane</keyword>
<evidence type="ECO:0000256" key="3">
    <source>
        <dbReference type="ARBA" id="ARBA00022692"/>
    </source>
</evidence>
<feature type="transmembrane region" description="Helical" evidence="6">
    <location>
        <begin position="41"/>
        <end position="64"/>
    </location>
</feature>
<evidence type="ECO:0000256" key="2">
    <source>
        <dbReference type="ARBA" id="ARBA00022475"/>
    </source>
</evidence>
<keyword evidence="5 6" id="KW-0472">Membrane</keyword>
<dbReference type="HOGENOM" id="CLU_038053_1_0_11"/>
<dbReference type="PANTHER" id="PTHR21248">
    <property type="entry name" value="CARDIOLIPIN SYNTHASE"/>
    <property type="match status" value="1"/>
</dbReference>
<protein>
    <submittedName>
        <fullName evidence="8">Cardiolipin synthase</fullName>
        <ecNumber evidence="8">2.7.8.-</ecNumber>
    </submittedName>
</protein>
<evidence type="ECO:0000256" key="4">
    <source>
        <dbReference type="ARBA" id="ARBA00022989"/>
    </source>
</evidence>
<evidence type="ECO:0000256" key="5">
    <source>
        <dbReference type="ARBA" id="ARBA00023136"/>
    </source>
</evidence>
<organism evidence="8 11">
    <name type="scientific">Corynebacterium otitidis ATCC 51513</name>
    <dbReference type="NCBI Taxonomy" id="883169"/>
    <lineage>
        <taxon>Bacteria</taxon>
        <taxon>Bacillati</taxon>
        <taxon>Actinomycetota</taxon>
        <taxon>Actinomycetes</taxon>
        <taxon>Mycobacteriales</taxon>
        <taxon>Corynebacteriaceae</taxon>
        <taxon>Corynebacterium</taxon>
    </lineage>
</organism>
<reference evidence="8 11" key="1">
    <citation type="journal article" date="2012" name="J. Bacteriol.">
        <title>Draft Genome Sequence of Turicella otitidis ATCC 51513, Isolated from Middle Ear Fluid from a Child with Otitis Media.</title>
        <authorList>
            <person name="Brinkrolf K."/>
            <person name="Schneider J."/>
            <person name="Knecht M."/>
            <person name="Ruckert C."/>
            <person name="Tauch A."/>
        </authorList>
    </citation>
    <scope>NUCLEOTIDE SEQUENCE [LARGE SCALE GENOMIC DNA]</scope>
    <source>
        <strain evidence="8 11">ATCC 51513</strain>
    </source>
</reference>
<dbReference type="EC" id="2.7.8.-" evidence="8"/>
<evidence type="ECO:0000256" key="1">
    <source>
        <dbReference type="ARBA" id="ARBA00004651"/>
    </source>
</evidence>
<dbReference type="SUPFAM" id="SSF56024">
    <property type="entry name" value="Phospholipase D/nuclease"/>
    <property type="match status" value="2"/>
</dbReference>
<proteinExistence type="predicted"/>
<dbReference type="RefSeq" id="WP_004601266.1">
    <property type="nucleotide sequence ID" value="NZ_HF541867.1"/>
</dbReference>
<evidence type="ECO:0000256" key="6">
    <source>
        <dbReference type="SAM" id="Phobius"/>
    </source>
</evidence>
<evidence type="ECO:0000259" key="7">
    <source>
        <dbReference type="PROSITE" id="PS50035"/>
    </source>
</evidence>
<reference evidence="9 10" key="2">
    <citation type="submission" date="2012-08" db="EMBL/GenBank/DDBJ databases">
        <title>The Genome Sequence of Turicella otitidis ATCC 51513.</title>
        <authorList>
            <consortium name="The Broad Institute Genome Sequencing Platform"/>
            <person name="Earl A."/>
            <person name="Ward D."/>
            <person name="Feldgarden M."/>
            <person name="Gevers D."/>
            <person name="Huys G."/>
            <person name="Walker B."/>
            <person name="Young S.K."/>
            <person name="Zeng Q."/>
            <person name="Gargeya S."/>
            <person name="Fitzgerald M."/>
            <person name="Haas B."/>
            <person name="Abouelleil A."/>
            <person name="Alvarado L."/>
            <person name="Arachchi H.M."/>
            <person name="Berlin A.M."/>
            <person name="Chapman S.B."/>
            <person name="Goldberg J."/>
            <person name="Griggs A."/>
            <person name="Gujja S."/>
            <person name="Hansen M."/>
            <person name="Howarth C."/>
            <person name="Imamovic A."/>
            <person name="Larimer J."/>
            <person name="McCowen C."/>
            <person name="Montmayeur A."/>
            <person name="Murphy C."/>
            <person name="Neiman D."/>
            <person name="Pearson M."/>
            <person name="Priest M."/>
            <person name="Roberts A."/>
            <person name="Saif S."/>
            <person name="Shea T."/>
            <person name="Sisk P."/>
            <person name="Sykes S."/>
            <person name="Wortman J."/>
            <person name="Nusbaum C."/>
            <person name="Birren B."/>
        </authorList>
    </citation>
    <scope>NUCLEOTIDE SEQUENCE [LARGE SCALE GENOMIC DNA]</scope>
    <source>
        <strain evidence="9 10">ATCC 51513</strain>
    </source>
</reference>
<keyword evidence="2" id="KW-1003">Cell membrane</keyword>
<keyword evidence="8" id="KW-0808">Transferase</keyword>
<dbReference type="Proteomes" id="UP000011016">
    <property type="component" value="Unassembled WGS sequence"/>
</dbReference>
<dbReference type="PANTHER" id="PTHR21248:SF22">
    <property type="entry name" value="PHOSPHOLIPASE D"/>
    <property type="match status" value="1"/>
</dbReference>
<dbReference type="InterPro" id="IPR025202">
    <property type="entry name" value="PLD-like_dom"/>
</dbReference>
<dbReference type="STRING" id="29321.AAV33_04625"/>
<dbReference type="OrthoDB" id="9762009at2"/>
<keyword evidence="4 6" id="KW-1133">Transmembrane helix</keyword>